<reference evidence="2" key="1">
    <citation type="submission" date="2016-05" db="EMBL/GenBank/DDBJ databases">
        <authorList>
            <person name="Naeem Raeece"/>
        </authorList>
    </citation>
    <scope>NUCLEOTIDE SEQUENCE [LARGE SCALE GENOMIC DNA]</scope>
</reference>
<accession>A0A1A8X5T5</accession>
<dbReference type="EMBL" id="FLQW01005526">
    <property type="protein sequence ID" value="SBS99135.1"/>
    <property type="molecule type" value="Genomic_DNA"/>
</dbReference>
<name>A0A1A8X5T5_PLAMA</name>
<proteinExistence type="predicted"/>
<evidence type="ECO:0000313" key="2">
    <source>
        <dbReference type="Proteomes" id="UP000078597"/>
    </source>
</evidence>
<feature type="non-terminal residue" evidence="1">
    <location>
        <position position="1"/>
    </location>
</feature>
<sequence>CKKEDIIENTESYFDSSINELKREVNLGKKTEIANNLIDTDKNALKNKENIDHKEEPNFRNEIYDWTRDDDTYVNFIINDGEVNKCIDVPGKNTL</sequence>
<organism evidence="1 2">
    <name type="scientific">Plasmodium malariae</name>
    <dbReference type="NCBI Taxonomy" id="5858"/>
    <lineage>
        <taxon>Eukaryota</taxon>
        <taxon>Sar</taxon>
        <taxon>Alveolata</taxon>
        <taxon>Apicomplexa</taxon>
        <taxon>Aconoidasida</taxon>
        <taxon>Haemosporida</taxon>
        <taxon>Plasmodiidae</taxon>
        <taxon>Plasmodium</taxon>
        <taxon>Plasmodium (Plasmodium)</taxon>
    </lineage>
</organism>
<protein>
    <submittedName>
        <fullName evidence="1">Uncharacterized protein</fullName>
    </submittedName>
</protein>
<dbReference type="Proteomes" id="UP000078597">
    <property type="component" value="Unassembled WGS sequence"/>
</dbReference>
<gene>
    <name evidence="1" type="ORF">PMALA_067520</name>
</gene>
<dbReference type="AlphaFoldDB" id="A0A1A8X5T5"/>
<evidence type="ECO:0000313" key="1">
    <source>
        <dbReference type="EMBL" id="SBS99135.1"/>
    </source>
</evidence>